<comment type="caution">
    <text evidence="1">The sequence shown here is derived from an EMBL/GenBank/DDBJ whole genome shotgun (WGS) entry which is preliminary data.</text>
</comment>
<dbReference type="AlphaFoldDB" id="A0A0A6RQP7"/>
<dbReference type="EMBL" id="JSZA02000055">
    <property type="protein sequence ID" value="KHD06201.1"/>
    <property type="molecule type" value="Genomic_DNA"/>
</dbReference>
<dbReference type="Proteomes" id="UP000030428">
    <property type="component" value="Unassembled WGS sequence"/>
</dbReference>
<gene>
    <name evidence="1" type="ORF">PN36_15370</name>
</gene>
<protein>
    <submittedName>
        <fullName evidence="1">Uncharacterized protein</fullName>
    </submittedName>
</protein>
<reference evidence="1 2" key="1">
    <citation type="journal article" date="2016" name="Front. Microbiol.">
        <title>Single-Cell (Meta-)Genomics of a Dimorphic Candidatus Thiomargarita nelsonii Reveals Genomic Plasticity.</title>
        <authorList>
            <person name="Flood B.E."/>
            <person name="Fliss P."/>
            <person name="Jones D.S."/>
            <person name="Dick G.J."/>
            <person name="Jain S."/>
            <person name="Kaster A.K."/>
            <person name="Winkel M."/>
            <person name="Mussmann M."/>
            <person name="Bailey J."/>
        </authorList>
    </citation>
    <scope>NUCLEOTIDE SEQUENCE [LARGE SCALE GENOMIC DNA]</scope>
    <source>
        <strain evidence="1">Hydrate Ridge</strain>
    </source>
</reference>
<name>A0A0A6RQP7_9GAMM</name>
<evidence type="ECO:0000313" key="1">
    <source>
        <dbReference type="EMBL" id="KHD06201.1"/>
    </source>
</evidence>
<evidence type="ECO:0000313" key="2">
    <source>
        <dbReference type="Proteomes" id="UP000030428"/>
    </source>
</evidence>
<sequence>MTLKIDKSLAEVLEWREKLRLECESMSQEEQIAYIHQGAQDFMRRHNLNLVTMDSSTRKTRHSNRISQ</sequence>
<organism evidence="1 2">
    <name type="scientific">Candidatus Thiomargarita nelsonii</name>
    <dbReference type="NCBI Taxonomy" id="1003181"/>
    <lineage>
        <taxon>Bacteria</taxon>
        <taxon>Pseudomonadati</taxon>
        <taxon>Pseudomonadota</taxon>
        <taxon>Gammaproteobacteria</taxon>
        <taxon>Thiotrichales</taxon>
        <taxon>Thiotrichaceae</taxon>
        <taxon>Thiomargarita</taxon>
    </lineage>
</organism>
<accession>A0A0A6RQP7</accession>
<keyword evidence="2" id="KW-1185">Reference proteome</keyword>
<proteinExistence type="predicted"/>